<evidence type="ECO:0000259" key="2">
    <source>
        <dbReference type="Pfam" id="PF16192"/>
    </source>
</evidence>
<reference evidence="3 4" key="1">
    <citation type="submission" date="2019-09" db="EMBL/GenBank/DDBJ databases">
        <title>Phylogenetic characterization of a novel taxon of the genus Bifidobacterium: Bifidobacterium choloepi sp. nov.</title>
        <authorList>
            <person name="Modesto M."/>
            <person name="Satti M."/>
        </authorList>
    </citation>
    <scope>NUCLEOTIDE SEQUENCE [LARGE SCALE GENOMIC DNA]</scope>
    <source>
        <strain evidence="3 4">BRDM6</strain>
    </source>
</reference>
<dbReference type="Pfam" id="PF16192">
    <property type="entry name" value="PMT_4TMC"/>
    <property type="match status" value="1"/>
</dbReference>
<keyword evidence="1" id="KW-0812">Transmembrane</keyword>
<keyword evidence="1" id="KW-0328">Glycosyltransferase</keyword>
<evidence type="ECO:0000313" key="4">
    <source>
        <dbReference type="Proteomes" id="UP000469292"/>
    </source>
</evidence>
<keyword evidence="1" id="KW-1003">Cell membrane</keyword>
<feature type="transmembrane region" description="Helical" evidence="1">
    <location>
        <begin position="291"/>
        <end position="312"/>
    </location>
</feature>
<dbReference type="UniPathway" id="UPA00378"/>
<proteinExistence type="inferred from homology"/>
<comment type="similarity">
    <text evidence="1">Belongs to the glycosyltransferase 39 family.</text>
</comment>
<dbReference type="PANTHER" id="PTHR10050">
    <property type="entry name" value="DOLICHYL-PHOSPHATE-MANNOSE--PROTEIN MANNOSYLTRANSFERASE"/>
    <property type="match status" value="1"/>
</dbReference>
<dbReference type="EMBL" id="VYSG01000004">
    <property type="protein sequence ID" value="NEG70517.1"/>
    <property type="molecule type" value="Genomic_DNA"/>
</dbReference>
<feature type="transmembrane region" description="Helical" evidence="1">
    <location>
        <begin position="406"/>
        <end position="424"/>
    </location>
</feature>
<feature type="transmembrane region" description="Helical" evidence="1">
    <location>
        <begin position="485"/>
        <end position="507"/>
    </location>
</feature>
<comment type="function">
    <text evidence="1">Protein O-mannosyltransferase that catalyzes the transfer of a single mannose residue from a polyprenol phospho-mannosyl lipidic donor to the hydroxyl group of selected serine and threonine residues in acceptor proteins.</text>
</comment>
<feature type="transmembrane region" description="Helical" evidence="1">
    <location>
        <begin position="431"/>
        <end position="448"/>
    </location>
</feature>
<comment type="pathway">
    <text evidence="1">Protein modification; protein glycosylation.</text>
</comment>
<evidence type="ECO:0000313" key="3">
    <source>
        <dbReference type="EMBL" id="NEG70517.1"/>
    </source>
</evidence>
<feature type="transmembrane region" description="Helical" evidence="1">
    <location>
        <begin position="158"/>
        <end position="176"/>
    </location>
</feature>
<dbReference type="GO" id="GO:0004169">
    <property type="term" value="F:dolichyl-phosphate-mannose-protein mannosyltransferase activity"/>
    <property type="evidence" value="ECO:0007669"/>
    <property type="project" value="UniProtKB-UniRule"/>
</dbReference>
<dbReference type="GO" id="GO:0005886">
    <property type="term" value="C:plasma membrane"/>
    <property type="evidence" value="ECO:0007669"/>
    <property type="project" value="UniProtKB-SubCell"/>
</dbReference>
<evidence type="ECO:0000256" key="1">
    <source>
        <dbReference type="RuleBase" id="RU367007"/>
    </source>
</evidence>
<dbReference type="RefSeq" id="WP_163228164.1">
    <property type="nucleotide sequence ID" value="NZ_VYSG01000004.1"/>
</dbReference>
<feature type="transmembrane region" description="Helical" evidence="1">
    <location>
        <begin position="134"/>
        <end position="152"/>
    </location>
</feature>
<name>A0A6I5N1M2_9BIFI</name>
<feature type="transmembrane region" description="Helical" evidence="1">
    <location>
        <begin position="253"/>
        <end position="270"/>
    </location>
</feature>
<dbReference type="Proteomes" id="UP000469292">
    <property type="component" value="Unassembled WGS sequence"/>
</dbReference>
<dbReference type="InterPro" id="IPR032421">
    <property type="entry name" value="PMT_4TMC"/>
</dbReference>
<gene>
    <name evidence="3" type="ORF">F6S87_07920</name>
</gene>
<keyword evidence="1 3" id="KW-0808">Transferase</keyword>
<feature type="transmembrane region" description="Helical" evidence="1">
    <location>
        <begin position="454"/>
        <end position="473"/>
    </location>
</feature>
<keyword evidence="4" id="KW-1185">Reference proteome</keyword>
<keyword evidence="1" id="KW-0472">Membrane</keyword>
<accession>A0A6I5N1M2</accession>
<dbReference type="InterPro" id="IPR027005">
    <property type="entry name" value="PMT-like"/>
</dbReference>
<feature type="domain" description="Protein O-mannosyl-transferase C-terminal four TM" evidence="2">
    <location>
        <begin position="337"/>
        <end position="526"/>
    </location>
</feature>
<keyword evidence="1" id="KW-1133">Transmembrane helix</keyword>
<dbReference type="EC" id="2.4.1.-" evidence="1"/>
<sequence>MVWLFTLLVTLGGGLLRWFRLGEPKAVVFDETYYVKDAWTMLMTGEARNWPDTVFLNGAEYSVNDLFASGNTDNWLPSAEYVVHPPVGKWLIALGLKLFGGAGSTVAWRASCAIAGTVAILLLIRVVLRLFHNVSVAMLAGILMSIDGVGIVMSRTGILDIFIMVLALGAFQLLLMHRDWAVRRLREQYAIDSRRRDAEWVPNRANRSKKKNRKNDSPRPFLLRAKGPRLFFSWYRLAATFLLGMATGVKWSGIYFFAAFAVLSVLWDAWNRREAGYYSWFGAGLKEGLLAACYMLPLYVATYVAGWANWFMHSDSYLHDWAAKNPGEGITWLPEGLRSFVEYHREMWIFHTHLDVYHAYRANPLTWPLQIRPTSFYWEKVPTQGLCTLSPNTQCVAAVTSLGNPIIWWLGSLCAIIAIVIAIVKRGDWKIWAVLIGFIGGWLPWAQYLNRTTFTFYSIVILPWMILSICYVFNEIRKAADATLWKWVWGITVGICGLVSLFFYPIWTAMPVPYDFWLAHMWLQSWI</sequence>
<organism evidence="3 4">
    <name type="scientific">Bifidobacterium choloepi</name>
    <dbReference type="NCBI Taxonomy" id="2614131"/>
    <lineage>
        <taxon>Bacteria</taxon>
        <taxon>Bacillati</taxon>
        <taxon>Actinomycetota</taxon>
        <taxon>Actinomycetes</taxon>
        <taxon>Bifidobacteriales</taxon>
        <taxon>Bifidobacteriaceae</taxon>
        <taxon>Bifidobacterium</taxon>
    </lineage>
</organism>
<comment type="caution">
    <text evidence="3">The sequence shown here is derived from an EMBL/GenBank/DDBJ whole genome shotgun (WGS) entry which is preliminary data.</text>
</comment>
<feature type="transmembrane region" description="Helical" evidence="1">
    <location>
        <begin position="230"/>
        <end position="247"/>
    </location>
</feature>
<dbReference type="PANTHER" id="PTHR10050:SF46">
    <property type="entry name" value="PROTEIN O-MANNOSYL-TRANSFERASE 2"/>
    <property type="match status" value="1"/>
</dbReference>
<feature type="transmembrane region" description="Helical" evidence="1">
    <location>
        <begin position="106"/>
        <end position="127"/>
    </location>
</feature>
<comment type="subcellular location">
    <subcellularLocation>
        <location evidence="1">Cell membrane</location>
    </subcellularLocation>
</comment>
<dbReference type="AlphaFoldDB" id="A0A6I5N1M2"/>
<protein>
    <recommendedName>
        <fullName evidence="1">Polyprenol-phosphate-mannose--protein mannosyltransferase</fullName>
        <ecNumber evidence="1">2.4.1.-</ecNumber>
    </recommendedName>
</protein>